<dbReference type="GO" id="GO:0016787">
    <property type="term" value="F:hydrolase activity"/>
    <property type="evidence" value="ECO:0007669"/>
    <property type="project" value="UniProtKB-KW"/>
</dbReference>
<protein>
    <recommendedName>
        <fullName evidence="6">ATP-dependent RNA helicase</fullName>
        <ecNumber evidence="6">3.6.4.13</ecNumber>
    </recommendedName>
</protein>
<keyword evidence="2 6" id="KW-0378">Hydrolase</keyword>
<dbReference type="EMBL" id="LGST01000041">
    <property type="protein sequence ID" value="KND97462.1"/>
    <property type="molecule type" value="Genomic_DNA"/>
</dbReference>
<gene>
    <name evidence="10" type="ORF">QG37_05848</name>
</gene>
<comment type="catalytic activity">
    <reaction evidence="6">
        <text>ATP + H2O = ADP + phosphate + H(+)</text>
        <dbReference type="Rhea" id="RHEA:13065"/>
        <dbReference type="ChEBI" id="CHEBI:15377"/>
        <dbReference type="ChEBI" id="CHEBI:15378"/>
        <dbReference type="ChEBI" id="CHEBI:30616"/>
        <dbReference type="ChEBI" id="CHEBI:43474"/>
        <dbReference type="ChEBI" id="CHEBI:456216"/>
        <dbReference type="EC" id="3.6.4.13"/>
    </reaction>
</comment>
<keyword evidence="4 6" id="KW-0067">ATP-binding</keyword>
<dbReference type="GO" id="GO:0005524">
    <property type="term" value="F:ATP binding"/>
    <property type="evidence" value="ECO:0007669"/>
    <property type="project" value="UniProtKB-UniRule"/>
</dbReference>
<evidence type="ECO:0000256" key="6">
    <source>
        <dbReference type="RuleBase" id="RU365068"/>
    </source>
</evidence>
<dbReference type="PANTHER" id="PTHR24031">
    <property type="entry name" value="RNA HELICASE"/>
    <property type="match status" value="1"/>
</dbReference>
<dbReference type="SMART" id="SM00490">
    <property type="entry name" value="HELICc"/>
    <property type="match status" value="1"/>
</dbReference>
<evidence type="ECO:0000256" key="2">
    <source>
        <dbReference type="ARBA" id="ARBA00022801"/>
    </source>
</evidence>
<evidence type="ECO:0000259" key="9">
    <source>
        <dbReference type="PROSITE" id="PS51194"/>
    </source>
</evidence>
<feature type="domain" description="Helicase ATP-binding" evidence="8">
    <location>
        <begin position="90"/>
        <end position="278"/>
    </location>
</feature>
<evidence type="ECO:0000256" key="5">
    <source>
        <dbReference type="ARBA" id="ARBA00022884"/>
    </source>
</evidence>
<evidence type="ECO:0000256" key="4">
    <source>
        <dbReference type="ARBA" id="ARBA00022840"/>
    </source>
</evidence>
<dbReference type="Pfam" id="PF00271">
    <property type="entry name" value="Helicase_C"/>
    <property type="match status" value="1"/>
</dbReference>
<keyword evidence="3 6" id="KW-0347">Helicase</keyword>
<dbReference type="VEuPathDB" id="FungiDB:B9J08_002301"/>
<comment type="similarity">
    <text evidence="6">Belongs to the DEAD box helicase family.</text>
</comment>
<dbReference type="InterPro" id="IPR011545">
    <property type="entry name" value="DEAD/DEAH_box_helicase_dom"/>
</dbReference>
<keyword evidence="1 6" id="KW-0547">Nucleotide-binding</keyword>
<reference evidence="11" key="1">
    <citation type="journal article" date="2015" name="BMC Genomics">
        <title>Draft genome of a commonly misdiagnosed multidrug resistant pathogen Candida auris.</title>
        <authorList>
            <person name="Chatterjee S."/>
            <person name="Alampalli S.V."/>
            <person name="Nageshan R.K."/>
            <person name="Chettiar S.T."/>
            <person name="Joshi S."/>
            <person name="Tatu U.S."/>
        </authorList>
    </citation>
    <scope>NUCLEOTIDE SEQUENCE [LARGE SCALE GENOMIC DNA]</scope>
    <source>
        <strain evidence="11">6684</strain>
    </source>
</reference>
<evidence type="ECO:0000256" key="7">
    <source>
        <dbReference type="SAM" id="MobiDB-lite"/>
    </source>
</evidence>
<evidence type="ECO:0000313" key="11">
    <source>
        <dbReference type="Proteomes" id="UP000037122"/>
    </source>
</evidence>
<dbReference type="AlphaFoldDB" id="A0A0L0NTG4"/>
<feature type="region of interest" description="Disordered" evidence="7">
    <location>
        <begin position="561"/>
        <end position="588"/>
    </location>
</feature>
<dbReference type="GO" id="GO:0003724">
    <property type="term" value="F:RNA helicase activity"/>
    <property type="evidence" value="ECO:0007669"/>
    <property type="project" value="UniProtKB-EC"/>
</dbReference>
<sequence>MLFSCIPLKASIRALPPAISIRCFASALAAPTRYKDLKQIYKSPELLQYNDKEITVEQLGGIHAFDPKISGAFKRLGYDLLTPVQARSIVPMMVEENGVVCRAKTGTGKTMAFVIPTVQNALDYYFETKRGYGKVHSLIIAPTRDLALQIKDEYEKLLLKDRALSKIRVRLCIGGKSDSFTYAPSIMVATPGRLEANLRNPRFSALFSDLKYRVYDEADRLLDQGFEESLINIDTMLREARVKALNPTTKMRSVLFSATVDKRVDEFARNTMGDDYRYINCVPEDEPEAHENIHQTLVKTKNSYESHVAAFTDIFRNLATKPNYKAIMFVPTVSGTDYLYGILRGGANAGLIDRDTMRSSRTSILKLHGQISQGKRDKATTEFRTCKSGVLVCTDVAARGMDFKNVTDVIQICPSSEVADYVHKVGRTARAGTSGNATLYLSKSELPYVRYLQKERGIKFSKEVEYETMSEDAPEFEKIRIYEDETEDYIRSYLGFARGIISSYRLKMEDAIANILNLYRSLIKDPNAKIEISRKMFLQMGLRDPRGEYFNVPGGVPRLGGKDDRKGGFKGNFKKRGNNFGYRQSNYQSSGKFTDRIDKRYNDRNSKRTFDSRFY</sequence>
<feature type="domain" description="Helicase C-terminal" evidence="9">
    <location>
        <begin position="310"/>
        <end position="472"/>
    </location>
</feature>
<dbReference type="PROSITE" id="PS51192">
    <property type="entry name" value="HELICASE_ATP_BIND_1"/>
    <property type="match status" value="1"/>
</dbReference>
<dbReference type="InterPro" id="IPR001650">
    <property type="entry name" value="Helicase_C-like"/>
</dbReference>
<dbReference type="Proteomes" id="UP000037122">
    <property type="component" value="Unassembled WGS sequence"/>
</dbReference>
<dbReference type="CDD" id="cd18787">
    <property type="entry name" value="SF2_C_DEAD"/>
    <property type="match status" value="1"/>
</dbReference>
<evidence type="ECO:0000313" key="10">
    <source>
        <dbReference type="EMBL" id="KND97462.1"/>
    </source>
</evidence>
<name>A0A0L0NTG4_CANAR</name>
<dbReference type="GO" id="GO:0003723">
    <property type="term" value="F:RNA binding"/>
    <property type="evidence" value="ECO:0007669"/>
    <property type="project" value="UniProtKB-UniRule"/>
</dbReference>
<accession>A0A0L0NTG4</accession>
<dbReference type="VEuPathDB" id="FungiDB:CJI96_0004862"/>
<dbReference type="VEuPathDB" id="FungiDB:CJJ09_005392"/>
<dbReference type="VEuPathDB" id="FungiDB:QG37_05848"/>
<dbReference type="PROSITE" id="PS51194">
    <property type="entry name" value="HELICASE_CTER"/>
    <property type="match status" value="1"/>
</dbReference>
<evidence type="ECO:0000256" key="1">
    <source>
        <dbReference type="ARBA" id="ARBA00022741"/>
    </source>
</evidence>
<dbReference type="VEuPathDB" id="FungiDB:CJI97_001844"/>
<dbReference type="SMART" id="SM00487">
    <property type="entry name" value="DEXDc"/>
    <property type="match status" value="1"/>
</dbReference>
<comment type="domain">
    <text evidence="6">The Q motif is unique to and characteristic of the DEAD box family of RNA helicases and controls ATP binding and hydrolysis.</text>
</comment>
<dbReference type="VEuPathDB" id="FungiDB:CJJ07_005041"/>
<dbReference type="EC" id="3.6.4.13" evidence="6"/>
<dbReference type="SUPFAM" id="SSF52540">
    <property type="entry name" value="P-loop containing nucleoside triphosphate hydrolases"/>
    <property type="match status" value="1"/>
</dbReference>
<dbReference type="InterPro" id="IPR014001">
    <property type="entry name" value="Helicase_ATP-bd"/>
</dbReference>
<organism evidence="10 11">
    <name type="scientific">Candidozyma auris</name>
    <name type="common">Yeast</name>
    <name type="synonym">Candida auris</name>
    <dbReference type="NCBI Taxonomy" id="498019"/>
    <lineage>
        <taxon>Eukaryota</taxon>
        <taxon>Fungi</taxon>
        <taxon>Dikarya</taxon>
        <taxon>Ascomycota</taxon>
        <taxon>Saccharomycotina</taxon>
        <taxon>Pichiomycetes</taxon>
        <taxon>Metschnikowiaceae</taxon>
        <taxon>Candidozyma</taxon>
    </lineage>
</organism>
<proteinExistence type="inferred from homology"/>
<evidence type="ECO:0000256" key="3">
    <source>
        <dbReference type="ARBA" id="ARBA00022806"/>
    </source>
</evidence>
<dbReference type="Gene3D" id="3.40.50.300">
    <property type="entry name" value="P-loop containing nucleotide triphosphate hydrolases"/>
    <property type="match status" value="2"/>
</dbReference>
<dbReference type="Pfam" id="PF00270">
    <property type="entry name" value="DEAD"/>
    <property type="match status" value="1"/>
</dbReference>
<keyword evidence="5 6" id="KW-0694">RNA-binding</keyword>
<evidence type="ECO:0000259" key="8">
    <source>
        <dbReference type="PROSITE" id="PS51192"/>
    </source>
</evidence>
<comment type="caution">
    <text evidence="10">The sequence shown here is derived from an EMBL/GenBank/DDBJ whole genome shotgun (WGS) entry which is preliminary data.</text>
</comment>
<comment type="function">
    <text evidence="6">RNA helicase.</text>
</comment>
<dbReference type="InterPro" id="IPR027417">
    <property type="entry name" value="P-loop_NTPase"/>
</dbReference>